<keyword evidence="3" id="KW-1185">Reference proteome</keyword>
<name>A0A6P1TLG4_9FIRM</name>
<dbReference type="KEGG" id="anr:Ana3638_10395"/>
<keyword evidence="2" id="KW-0808">Transferase</keyword>
<gene>
    <name evidence="2" type="ORF">Ana3638_10395</name>
</gene>
<organism evidence="2 3">
    <name type="scientific">Anaerocolumna sedimenticola</name>
    <dbReference type="NCBI Taxonomy" id="2696063"/>
    <lineage>
        <taxon>Bacteria</taxon>
        <taxon>Bacillati</taxon>
        <taxon>Bacillota</taxon>
        <taxon>Clostridia</taxon>
        <taxon>Lachnospirales</taxon>
        <taxon>Lachnospiraceae</taxon>
        <taxon>Anaerocolumna</taxon>
    </lineage>
</organism>
<dbReference type="InterPro" id="IPR029044">
    <property type="entry name" value="Nucleotide-diphossugar_trans"/>
</dbReference>
<dbReference type="SUPFAM" id="SSF53448">
    <property type="entry name" value="Nucleotide-diphospho-sugar transferases"/>
    <property type="match status" value="1"/>
</dbReference>
<dbReference type="PANTHER" id="PTHR48090:SF7">
    <property type="entry name" value="RFBJ PROTEIN"/>
    <property type="match status" value="1"/>
</dbReference>
<dbReference type="InterPro" id="IPR001173">
    <property type="entry name" value="Glyco_trans_2-like"/>
</dbReference>
<dbReference type="Gene3D" id="3.90.550.10">
    <property type="entry name" value="Spore Coat Polysaccharide Biosynthesis Protein SpsA, Chain A"/>
    <property type="match status" value="1"/>
</dbReference>
<dbReference type="InterPro" id="IPR050256">
    <property type="entry name" value="Glycosyltransferase_2"/>
</dbReference>
<evidence type="ECO:0000313" key="2">
    <source>
        <dbReference type="EMBL" id="QHQ61127.1"/>
    </source>
</evidence>
<sequence>MKILIIIPVYNEEHNIEKVITQLKQNVPYADYIVVNDCSNDNTVMVCKEKGYHYISLPVNLGIGGGVQAGYYYAIEHDYDIAVQMDGDGQHDAKYIENIIKPILDDEADIVIGSRFILKQGFQSSKLRRLGINFLSMLIKICSGTKVKDVTSGFRAVNRKFIKIYSEEYSQDYPEPEAIIAGALYKGRIKEVPVIMHEREAGSSSIHSWKSVYYMIKVSIAIFTYRLKF</sequence>
<dbReference type="PANTHER" id="PTHR48090">
    <property type="entry name" value="UNDECAPRENYL-PHOSPHATE 4-DEOXY-4-FORMAMIDO-L-ARABINOSE TRANSFERASE-RELATED"/>
    <property type="match status" value="1"/>
</dbReference>
<dbReference type="GO" id="GO:0016740">
    <property type="term" value="F:transferase activity"/>
    <property type="evidence" value="ECO:0007669"/>
    <property type="project" value="UniProtKB-KW"/>
</dbReference>
<accession>A0A6P1TLG4</accession>
<dbReference type="AlphaFoldDB" id="A0A6P1TLG4"/>
<reference evidence="2 3" key="1">
    <citation type="submission" date="2020-01" db="EMBL/GenBank/DDBJ databases">
        <title>Genome analysis of Anaerocolumna sp. CBA3638.</title>
        <authorList>
            <person name="Kim J."/>
            <person name="Roh S.W."/>
        </authorList>
    </citation>
    <scope>NUCLEOTIDE SEQUENCE [LARGE SCALE GENOMIC DNA]</scope>
    <source>
        <strain evidence="2 3">CBA3638</strain>
    </source>
</reference>
<dbReference type="Proteomes" id="UP000464314">
    <property type="component" value="Chromosome"/>
</dbReference>
<protein>
    <submittedName>
        <fullName evidence="2">Glycosyltransferase</fullName>
    </submittedName>
</protein>
<evidence type="ECO:0000313" key="3">
    <source>
        <dbReference type="Proteomes" id="UP000464314"/>
    </source>
</evidence>
<feature type="domain" description="Glycosyltransferase 2-like" evidence="1">
    <location>
        <begin position="5"/>
        <end position="162"/>
    </location>
</feature>
<dbReference type="EMBL" id="CP048000">
    <property type="protein sequence ID" value="QHQ61127.1"/>
    <property type="molecule type" value="Genomic_DNA"/>
</dbReference>
<evidence type="ECO:0000259" key="1">
    <source>
        <dbReference type="Pfam" id="PF00535"/>
    </source>
</evidence>
<dbReference type="Pfam" id="PF00535">
    <property type="entry name" value="Glycos_transf_2"/>
    <property type="match status" value="1"/>
</dbReference>
<proteinExistence type="predicted"/>
<dbReference type="CDD" id="cd04179">
    <property type="entry name" value="DPM_DPG-synthase_like"/>
    <property type="match status" value="1"/>
</dbReference>
<dbReference type="RefSeq" id="WP_161837954.1">
    <property type="nucleotide sequence ID" value="NZ_CP048000.1"/>
</dbReference>